<evidence type="ECO:0000313" key="1">
    <source>
        <dbReference type="EMBL" id="MCS7479382.1"/>
    </source>
</evidence>
<proteinExistence type="predicted"/>
<dbReference type="EMBL" id="JANYMP010000010">
    <property type="protein sequence ID" value="MCS7479382.1"/>
    <property type="molecule type" value="Genomic_DNA"/>
</dbReference>
<organism evidence="1 2">
    <name type="scientific">Umezawaea endophytica</name>
    <dbReference type="NCBI Taxonomy" id="1654476"/>
    <lineage>
        <taxon>Bacteria</taxon>
        <taxon>Bacillati</taxon>
        <taxon>Actinomycetota</taxon>
        <taxon>Actinomycetes</taxon>
        <taxon>Pseudonocardiales</taxon>
        <taxon>Pseudonocardiaceae</taxon>
        <taxon>Umezawaea</taxon>
    </lineage>
</organism>
<gene>
    <name evidence="1" type="ORF">NZH93_21165</name>
</gene>
<dbReference type="Gene3D" id="3.30.460.10">
    <property type="entry name" value="Beta Polymerase, domain 2"/>
    <property type="match status" value="1"/>
</dbReference>
<sequence length="241" mass="26728">MNAVRAARDLVVARFPDARAAVLGGSAWTERRTPLSDLDIVVILNGPTTTFRETTEHDGWVVELFCNTVESFAATVDRETAARRSPLLHMVGESVLLVDRDGVGRKLQEESLARFRAGPPPLSAVESEDRRYVVTDLLDDLEGSSDPDESLFIATRLLTAVGELDLALRQRWQGHGKWLARHLRDADPQTCEDLVSGYRRLVTEGDATPLRQAATAVLDRAGGRMLTGYRREREREAPGRP</sequence>
<dbReference type="CDD" id="cd05403">
    <property type="entry name" value="NT_KNTase_like"/>
    <property type="match status" value="1"/>
</dbReference>
<protein>
    <submittedName>
        <fullName evidence="1">Nucleotidyltransferase domain-containing protein</fullName>
    </submittedName>
</protein>
<keyword evidence="2" id="KW-1185">Reference proteome</keyword>
<reference evidence="1" key="1">
    <citation type="submission" date="2022-08" db="EMBL/GenBank/DDBJ databases">
        <authorList>
            <person name="Tistechok S."/>
            <person name="Samborskyy M."/>
            <person name="Roman I."/>
        </authorList>
    </citation>
    <scope>NUCLEOTIDE SEQUENCE</scope>
    <source>
        <strain evidence="1">DSM 103496</strain>
    </source>
</reference>
<dbReference type="AlphaFoldDB" id="A0A9X2VMR7"/>
<accession>A0A9X2VMR7</accession>
<dbReference type="SUPFAM" id="SSF81301">
    <property type="entry name" value="Nucleotidyltransferase"/>
    <property type="match status" value="1"/>
</dbReference>
<dbReference type="RefSeq" id="WP_259624888.1">
    <property type="nucleotide sequence ID" value="NZ_JANYMP010000010.1"/>
</dbReference>
<evidence type="ECO:0000313" key="2">
    <source>
        <dbReference type="Proteomes" id="UP001141259"/>
    </source>
</evidence>
<name>A0A9X2VMR7_9PSEU</name>
<dbReference type="InterPro" id="IPR043519">
    <property type="entry name" value="NT_sf"/>
</dbReference>
<comment type="caution">
    <text evidence="1">The sequence shown here is derived from an EMBL/GenBank/DDBJ whole genome shotgun (WGS) entry which is preliminary data.</text>
</comment>
<dbReference type="Proteomes" id="UP001141259">
    <property type="component" value="Unassembled WGS sequence"/>
</dbReference>